<keyword evidence="2" id="KW-1185">Reference proteome</keyword>
<comment type="caution">
    <text evidence="1">The sequence shown here is derived from an EMBL/GenBank/DDBJ whole genome shotgun (WGS) entry which is preliminary data.</text>
</comment>
<gene>
    <name evidence="1" type="ORF">CU098_011798</name>
</gene>
<accession>A0A367KG78</accession>
<sequence length="68" mass="7933">MLQNDSKAILVDDCWCHIYMTENKNEKTQKVIESNVHIRLVQLLTHPSGNVQMTALRCPRKNIGGWRR</sequence>
<dbReference type="AlphaFoldDB" id="A0A367KG78"/>
<dbReference type="EMBL" id="PJQM01001761">
    <property type="protein sequence ID" value="RCI01225.1"/>
    <property type="molecule type" value="Genomic_DNA"/>
</dbReference>
<evidence type="ECO:0000313" key="1">
    <source>
        <dbReference type="EMBL" id="RCI01225.1"/>
    </source>
</evidence>
<dbReference type="Gene3D" id="1.25.10.10">
    <property type="entry name" value="Leucine-rich Repeat Variant"/>
    <property type="match status" value="1"/>
</dbReference>
<protein>
    <submittedName>
        <fullName evidence="1">Uncharacterized protein</fullName>
    </submittedName>
</protein>
<proteinExistence type="predicted"/>
<dbReference type="InterPro" id="IPR011989">
    <property type="entry name" value="ARM-like"/>
</dbReference>
<dbReference type="Proteomes" id="UP000253551">
    <property type="component" value="Unassembled WGS sequence"/>
</dbReference>
<evidence type="ECO:0000313" key="2">
    <source>
        <dbReference type="Proteomes" id="UP000253551"/>
    </source>
</evidence>
<name>A0A367KG78_RHIST</name>
<dbReference type="STRING" id="4846.A0A367KG78"/>
<organism evidence="1 2">
    <name type="scientific">Rhizopus stolonifer</name>
    <name type="common">Rhizopus nigricans</name>
    <dbReference type="NCBI Taxonomy" id="4846"/>
    <lineage>
        <taxon>Eukaryota</taxon>
        <taxon>Fungi</taxon>
        <taxon>Fungi incertae sedis</taxon>
        <taxon>Mucoromycota</taxon>
        <taxon>Mucoromycotina</taxon>
        <taxon>Mucoromycetes</taxon>
        <taxon>Mucorales</taxon>
        <taxon>Mucorineae</taxon>
        <taxon>Rhizopodaceae</taxon>
        <taxon>Rhizopus</taxon>
    </lineage>
</organism>
<reference evidence="1 2" key="1">
    <citation type="journal article" date="2018" name="G3 (Bethesda)">
        <title>Phylogenetic and Phylogenomic Definition of Rhizopus Species.</title>
        <authorList>
            <person name="Gryganskyi A.P."/>
            <person name="Golan J."/>
            <person name="Dolatabadi S."/>
            <person name="Mondo S."/>
            <person name="Robb S."/>
            <person name="Idnurm A."/>
            <person name="Muszewska A."/>
            <person name="Steczkiewicz K."/>
            <person name="Masonjones S."/>
            <person name="Liao H.L."/>
            <person name="Gajdeczka M.T."/>
            <person name="Anike F."/>
            <person name="Vuek A."/>
            <person name="Anishchenko I.M."/>
            <person name="Voigt K."/>
            <person name="de Hoog G.S."/>
            <person name="Smith M.E."/>
            <person name="Heitman J."/>
            <person name="Vilgalys R."/>
            <person name="Stajich J.E."/>
        </authorList>
    </citation>
    <scope>NUCLEOTIDE SEQUENCE [LARGE SCALE GENOMIC DNA]</scope>
    <source>
        <strain evidence="1 2">LSU 92-RS-03</strain>
    </source>
</reference>